<evidence type="ECO:0000256" key="4">
    <source>
        <dbReference type="ARBA" id="ARBA00005189"/>
    </source>
</evidence>
<comment type="pathway">
    <text evidence="4">Lipid metabolism.</text>
</comment>
<feature type="transmembrane region" description="Helical" evidence="19">
    <location>
        <begin position="164"/>
        <end position="184"/>
    </location>
</feature>
<reference evidence="20" key="1">
    <citation type="journal article" date="2020" name="mSystems">
        <title>Genome- and Community-Level Interaction Insights into Carbon Utilization and Element Cycling Functions of Hydrothermarchaeota in Hydrothermal Sediment.</title>
        <authorList>
            <person name="Zhou Z."/>
            <person name="Liu Y."/>
            <person name="Xu W."/>
            <person name="Pan J."/>
            <person name="Luo Z.H."/>
            <person name="Li M."/>
        </authorList>
    </citation>
    <scope>NUCLEOTIDE SEQUENCE [LARGE SCALE GENOMIC DNA]</scope>
    <source>
        <strain evidence="20">SpSt-300</strain>
    </source>
</reference>
<evidence type="ECO:0000256" key="9">
    <source>
        <dbReference type="ARBA" id="ARBA00022516"/>
    </source>
</evidence>
<comment type="subcellular location">
    <subcellularLocation>
        <location evidence="2">Cell membrane</location>
        <topology evidence="2">Multi-pass membrane protein</topology>
    </subcellularLocation>
</comment>
<sequence>MVSAAAGIPVIILAAWWGKWPLLLLVSALYFAGLREMLRLLSGVGLKPPPLLAYLGGLILVAATYAGKGVEGALVYVLLVCVVPLVFLFPRYTPPEAGIAFISVAYLSLFLYLYLLRLLPDGWYWLLLALVSTWSFDTAAYFAGRLWGRRRLTPNLSPGKSVEGLGAGLLVSAAAATLFALWLPVSPLRLGLLGLAVGAAGQIGDLVVSAVKRATGHKDAGSLIPGHGGVLDRFDSFLLTAPLVYFVARWLAG</sequence>
<evidence type="ECO:0000256" key="13">
    <source>
        <dbReference type="ARBA" id="ARBA00022989"/>
    </source>
</evidence>
<dbReference type="GO" id="GO:0004605">
    <property type="term" value="F:phosphatidate cytidylyltransferase activity"/>
    <property type="evidence" value="ECO:0007669"/>
    <property type="project" value="UniProtKB-EC"/>
</dbReference>
<evidence type="ECO:0000256" key="6">
    <source>
        <dbReference type="ARBA" id="ARBA00012487"/>
    </source>
</evidence>
<evidence type="ECO:0000256" key="19">
    <source>
        <dbReference type="SAM" id="Phobius"/>
    </source>
</evidence>
<evidence type="ECO:0000256" key="3">
    <source>
        <dbReference type="ARBA" id="ARBA00005119"/>
    </source>
</evidence>
<evidence type="ECO:0000256" key="16">
    <source>
        <dbReference type="ARBA" id="ARBA00023209"/>
    </source>
</evidence>
<organism evidence="20">
    <name type="scientific">Ammonifex degensii</name>
    <dbReference type="NCBI Taxonomy" id="42838"/>
    <lineage>
        <taxon>Bacteria</taxon>
        <taxon>Bacillati</taxon>
        <taxon>Bacillota</taxon>
        <taxon>Clostridia</taxon>
        <taxon>Thermoanaerobacterales</taxon>
        <taxon>Thermoanaerobacteraceae</taxon>
        <taxon>Ammonifex</taxon>
    </lineage>
</organism>
<dbReference type="GO" id="GO:0016024">
    <property type="term" value="P:CDP-diacylglycerol biosynthetic process"/>
    <property type="evidence" value="ECO:0007669"/>
    <property type="project" value="UniProtKB-UniPathway"/>
</dbReference>
<keyword evidence="9" id="KW-0444">Lipid biosynthesis</keyword>
<dbReference type="UniPathway" id="UPA00557">
    <property type="reaction ID" value="UER00614"/>
</dbReference>
<feature type="transmembrane region" description="Helical" evidence="19">
    <location>
        <begin position="6"/>
        <end position="31"/>
    </location>
</feature>
<evidence type="ECO:0000256" key="1">
    <source>
        <dbReference type="ARBA" id="ARBA00001698"/>
    </source>
</evidence>
<comment type="catalytic activity">
    <reaction evidence="1 18">
        <text>a 1,2-diacyl-sn-glycero-3-phosphate + CTP + H(+) = a CDP-1,2-diacyl-sn-glycerol + diphosphate</text>
        <dbReference type="Rhea" id="RHEA:16229"/>
        <dbReference type="ChEBI" id="CHEBI:15378"/>
        <dbReference type="ChEBI" id="CHEBI:33019"/>
        <dbReference type="ChEBI" id="CHEBI:37563"/>
        <dbReference type="ChEBI" id="CHEBI:58332"/>
        <dbReference type="ChEBI" id="CHEBI:58608"/>
        <dbReference type="EC" id="2.7.7.41"/>
    </reaction>
</comment>
<keyword evidence="16" id="KW-0594">Phospholipid biosynthesis</keyword>
<evidence type="ECO:0000256" key="14">
    <source>
        <dbReference type="ARBA" id="ARBA00023098"/>
    </source>
</evidence>
<dbReference type="PANTHER" id="PTHR46382:SF1">
    <property type="entry name" value="PHOSPHATIDATE CYTIDYLYLTRANSFERASE"/>
    <property type="match status" value="1"/>
</dbReference>
<gene>
    <name evidence="20" type="ORF">ENQ34_03325</name>
</gene>
<evidence type="ECO:0000256" key="5">
    <source>
        <dbReference type="ARBA" id="ARBA00010185"/>
    </source>
</evidence>
<feature type="transmembrane region" description="Helical" evidence="19">
    <location>
        <begin position="122"/>
        <end position="143"/>
    </location>
</feature>
<evidence type="ECO:0000256" key="18">
    <source>
        <dbReference type="RuleBase" id="RU003938"/>
    </source>
</evidence>
<dbReference type="EC" id="2.7.7.41" evidence="6 18"/>
<evidence type="ECO:0000256" key="11">
    <source>
        <dbReference type="ARBA" id="ARBA00022692"/>
    </source>
</evidence>
<name>A0A7C2IPC0_9THEO</name>
<keyword evidence="17" id="KW-1208">Phospholipid metabolism</keyword>
<dbReference type="EMBL" id="DSMU01000210">
    <property type="protein sequence ID" value="HEL65698.1"/>
    <property type="molecule type" value="Genomic_DNA"/>
</dbReference>
<evidence type="ECO:0000256" key="2">
    <source>
        <dbReference type="ARBA" id="ARBA00004651"/>
    </source>
</evidence>
<feature type="transmembrane region" description="Helical" evidence="19">
    <location>
        <begin position="51"/>
        <end position="67"/>
    </location>
</feature>
<feature type="transmembrane region" description="Helical" evidence="19">
    <location>
        <begin position="73"/>
        <end position="90"/>
    </location>
</feature>
<comment type="similarity">
    <text evidence="5 18">Belongs to the CDS family.</text>
</comment>
<protein>
    <recommendedName>
        <fullName evidence="7 18">Phosphatidate cytidylyltransferase</fullName>
        <ecNumber evidence="6 18">2.7.7.41</ecNumber>
    </recommendedName>
</protein>
<feature type="transmembrane region" description="Helical" evidence="19">
    <location>
        <begin position="97"/>
        <end position="116"/>
    </location>
</feature>
<evidence type="ECO:0000256" key="15">
    <source>
        <dbReference type="ARBA" id="ARBA00023136"/>
    </source>
</evidence>
<comment type="pathway">
    <text evidence="3 18">Phospholipid metabolism; CDP-diacylglycerol biosynthesis; CDP-diacylglycerol from sn-glycerol 3-phosphate: step 3/3.</text>
</comment>
<dbReference type="AlphaFoldDB" id="A0A7C2IPC0"/>
<keyword evidence="10 18" id="KW-0808">Transferase</keyword>
<dbReference type="PROSITE" id="PS01315">
    <property type="entry name" value="CDS"/>
    <property type="match status" value="1"/>
</dbReference>
<keyword evidence="8" id="KW-1003">Cell membrane</keyword>
<evidence type="ECO:0000256" key="12">
    <source>
        <dbReference type="ARBA" id="ARBA00022695"/>
    </source>
</evidence>
<keyword evidence="11 18" id="KW-0812">Transmembrane</keyword>
<keyword evidence="14" id="KW-0443">Lipid metabolism</keyword>
<keyword evidence="13 19" id="KW-1133">Transmembrane helix</keyword>
<comment type="caution">
    <text evidence="20">The sequence shown here is derived from an EMBL/GenBank/DDBJ whole genome shotgun (WGS) entry which is preliminary data.</text>
</comment>
<dbReference type="GO" id="GO:0005886">
    <property type="term" value="C:plasma membrane"/>
    <property type="evidence" value="ECO:0007669"/>
    <property type="project" value="UniProtKB-SubCell"/>
</dbReference>
<evidence type="ECO:0000256" key="10">
    <source>
        <dbReference type="ARBA" id="ARBA00022679"/>
    </source>
</evidence>
<keyword evidence="12 18" id="KW-0548">Nucleotidyltransferase</keyword>
<dbReference type="Pfam" id="PF01148">
    <property type="entry name" value="CTP_transf_1"/>
    <property type="match status" value="1"/>
</dbReference>
<evidence type="ECO:0000256" key="7">
    <source>
        <dbReference type="ARBA" id="ARBA00019373"/>
    </source>
</evidence>
<keyword evidence="15 19" id="KW-0472">Membrane</keyword>
<evidence type="ECO:0000256" key="17">
    <source>
        <dbReference type="ARBA" id="ARBA00023264"/>
    </source>
</evidence>
<dbReference type="PANTHER" id="PTHR46382">
    <property type="entry name" value="PHOSPHATIDATE CYTIDYLYLTRANSFERASE"/>
    <property type="match status" value="1"/>
</dbReference>
<evidence type="ECO:0000313" key="20">
    <source>
        <dbReference type="EMBL" id="HEL65698.1"/>
    </source>
</evidence>
<accession>A0A7C2IPC0</accession>
<dbReference type="InterPro" id="IPR000374">
    <property type="entry name" value="PC_trans"/>
</dbReference>
<proteinExistence type="inferred from homology"/>
<evidence type="ECO:0000256" key="8">
    <source>
        <dbReference type="ARBA" id="ARBA00022475"/>
    </source>
</evidence>